<protein>
    <submittedName>
        <fullName evidence="1">L-2-amino-thiazoline-4-carboxylic acid hydrolase</fullName>
    </submittedName>
</protein>
<evidence type="ECO:0000313" key="2">
    <source>
        <dbReference type="Proteomes" id="UP000225889"/>
    </source>
</evidence>
<organism evidence="1 2">
    <name type="scientific">Pseudobutyrivibrio ruminis</name>
    <dbReference type="NCBI Taxonomy" id="46206"/>
    <lineage>
        <taxon>Bacteria</taxon>
        <taxon>Bacillati</taxon>
        <taxon>Bacillota</taxon>
        <taxon>Clostridia</taxon>
        <taxon>Lachnospirales</taxon>
        <taxon>Lachnospiraceae</taxon>
        <taxon>Pseudobutyrivibrio</taxon>
    </lineage>
</organism>
<evidence type="ECO:0000313" key="1">
    <source>
        <dbReference type="EMBL" id="PHU35312.1"/>
    </source>
</evidence>
<sequence>MKYTGTYITLFPILLRKYLARQFGKGVTKKAIKGAKPIYKQMLQKCDDIGFDNPMASNIYMCFVFLAIWEASEGAIDLEGYRAVIKNFMTSFPVSKFLANGDINDPNTLALAKEKFHKMQEWAEAHPEYKDKTWDFNFDETKHKDGSYYHFTRCPIEAFARKNGYLEILPVCCEMDYYLTEAKHGVLHRDYTLATGSKICDYWIVPDKITNPR</sequence>
<accession>A0A2G3DWB1</accession>
<reference evidence="1 2" key="1">
    <citation type="submission" date="2017-10" db="EMBL/GenBank/DDBJ databases">
        <title>Resolving the taxonomy of Roseburia spp., Eubacterium rectale and Agathobacter spp. through phylogenomic analysis.</title>
        <authorList>
            <person name="Sheridan P.O."/>
            <person name="Walker A.W."/>
            <person name="Duncan S.H."/>
            <person name="Scott K.P."/>
            <person name="Toole P.W.O."/>
            <person name="Luis P."/>
            <person name="Flint H.J."/>
        </authorList>
    </citation>
    <scope>NUCLEOTIDE SEQUENCE [LARGE SCALE GENOMIC DNA]</scope>
    <source>
        <strain evidence="1 2">JK626</strain>
    </source>
</reference>
<proteinExistence type="predicted"/>
<gene>
    <name evidence="1" type="ORF">CSX01_05665</name>
</gene>
<dbReference type="Pfam" id="PF14196">
    <property type="entry name" value="ATC_hydrolase"/>
    <property type="match status" value="1"/>
</dbReference>
<dbReference type="EMBL" id="PDYF01000011">
    <property type="protein sequence ID" value="PHU35312.1"/>
    <property type="molecule type" value="Genomic_DNA"/>
</dbReference>
<reference evidence="1 2" key="2">
    <citation type="submission" date="2017-10" db="EMBL/GenBank/DDBJ databases">
        <authorList>
            <person name="Banno H."/>
            <person name="Chua N.-H."/>
        </authorList>
    </citation>
    <scope>NUCLEOTIDE SEQUENCE [LARGE SCALE GENOMIC DNA]</scope>
    <source>
        <strain evidence="1 2">JK626</strain>
    </source>
</reference>
<dbReference type="AlphaFoldDB" id="A0A2G3DWB1"/>
<name>A0A2G3DWB1_9FIRM</name>
<dbReference type="GO" id="GO:0016787">
    <property type="term" value="F:hydrolase activity"/>
    <property type="evidence" value="ECO:0007669"/>
    <property type="project" value="UniProtKB-KW"/>
</dbReference>
<dbReference type="InterPro" id="IPR026002">
    <property type="entry name" value="ATC_hydrolase-like"/>
</dbReference>
<keyword evidence="1" id="KW-0378">Hydrolase</keyword>
<comment type="caution">
    <text evidence="1">The sequence shown here is derived from an EMBL/GenBank/DDBJ whole genome shotgun (WGS) entry which is preliminary data.</text>
</comment>
<dbReference type="Proteomes" id="UP000225889">
    <property type="component" value="Unassembled WGS sequence"/>
</dbReference>